<sequence>MLSKALRRSSLHRPAASVMKYHIGVRETQLGADALAKQKQQLRTQGAAAVSLDTPVFQVFGSNTDIGKTIVSSGICRSAATFAASNGGRVEYIKPLQTGTDDDIPG</sequence>
<proteinExistence type="predicted"/>
<accession>A0A8T1DDS0</accession>
<evidence type="ECO:0000313" key="1">
    <source>
        <dbReference type="EMBL" id="KAG2938896.1"/>
    </source>
</evidence>
<comment type="caution">
    <text evidence="1">The sequence shown here is derived from an EMBL/GenBank/DDBJ whole genome shotgun (WGS) entry which is preliminary data.</text>
</comment>
<evidence type="ECO:0000313" key="2">
    <source>
        <dbReference type="Proteomes" id="UP000774804"/>
    </source>
</evidence>
<dbReference type="EMBL" id="RCMI01000058">
    <property type="protein sequence ID" value="KAG2938896.1"/>
    <property type="molecule type" value="Genomic_DNA"/>
</dbReference>
<dbReference type="SUPFAM" id="SSF52540">
    <property type="entry name" value="P-loop containing nucleoside triphosphate hydrolases"/>
    <property type="match status" value="1"/>
</dbReference>
<gene>
    <name evidence="1" type="ORF">PC115_g3458</name>
</gene>
<dbReference type="AlphaFoldDB" id="A0A8T1DDS0"/>
<dbReference type="Gene3D" id="3.40.50.300">
    <property type="entry name" value="P-loop containing nucleotide triphosphate hydrolases"/>
    <property type="match status" value="1"/>
</dbReference>
<dbReference type="CDD" id="cd03109">
    <property type="entry name" value="DTBS"/>
    <property type="match status" value="1"/>
</dbReference>
<reference evidence="1" key="1">
    <citation type="submission" date="2018-10" db="EMBL/GenBank/DDBJ databases">
        <title>Effector identification in a new, highly contiguous assembly of the strawberry crown rot pathogen Phytophthora cactorum.</title>
        <authorList>
            <person name="Armitage A.D."/>
            <person name="Nellist C.F."/>
            <person name="Bates H."/>
            <person name="Vickerstaff R.J."/>
            <person name="Harrison R.J."/>
        </authorList>
    </citation>
    <scope>NUCLEOTIDE SEQUENCE</scope>
    <source>
        <strain evidence="1">4032</strain>
    </source>
</reference>
<dbReference type="VEuPathDB" id="FungiDB:PC110_g13576"/>
<dbReference type="InterPro" id="IPR027417">
    <property type="entry name" value="P-loop_NTPase"/>
</dbReference>
<dbReference type="Proteomes" id="UP000774804">
    <property type="component" value="Unassembled WGS sequence"/>
</dbReference>
<protein>
    <recommendedName>
        <fullName evidence="3">P-loop containing nucleoside triphosphate hydrolase</fullName>
    </recommendedName>
</protein>
<organism evidence="1 2">
    <name type="scientific">Phytophthora cactorum</name>
    <dbReference type="NCBI Taxonomy" id="29920"/>
    <lineage>
        <taxon>Eukaryota</taxon>
        <taxon>Sar</taxon>
        <taxon>Stramenopiles</taxon>
        <taxon>Oomycota</taxon>
        <taxon>Peronosporomycetes</taxon>
        <taxon>Peronosporales</taxon>
        <taxon>Peronosporaceae</taxon>
        <taxon>Phytophthora</taxon>
    </lineage>
</organism>
<name>A0A8T1DDS0_9STRA</name>
<evidence type="ECO:0008006" key="3">
    <source>
        <dbReference type="Google" id="ProtNLM"/>
    </source>
</evidence>
<feature type="non-terminal residue" evidence="1">
    <location>
        <position position="106"/>
    </location>
</feature>